<dbReference type="EMBL" id="UKUT01000004">
    <property type="protein sequence ID" value="SYH31424.1"/>
    <property type="molecule type" value="Genomic_DNA"/>
</dbReference>
<dbReference type="Pfam" id="PF00691">
    <property type="entry name" value="OmpA"/>
    <property type="match status" value="1"/>
</dbReference>
<dbReference type="EMBL" id="UKGE01000006">
    <property type="protein sequence ID" value="SXN30802.1"/>
    <property type="molecule type" value="Genomic_DNA"/>
</dbReference>
<dbReference type="Proteomes" id="UP000258673">
    <property type="component" value="Unassembled WGS sequence"/>
</dbReference>
<feature type="transmembrane region" description="Helical" evidence="4">
    <location>
        <begin position="314"/>
        <end position="336"/>
    </location>
</feature>
<sequence>MSRVSNTLKQALLLWSMLLVLALWLGFNQASTAMKFGVTVALIIIAVGLLACWRGKKRQTEADSAWLSRLPPKTYRQPVVLVCGDAAASLFTENPLRQVAGGLYLHVADEEQLIRQAEVLLADRPAWASQLCVACTVVPVVHLDMAVLAGRLRRFVGGLATVRRRAGIKVPLLLWSWLPGTGREDDLPWFICAGGKVQVATPAGESSPTAWAAQPGTDGSSLRLCHILRMESLMQWLNQMVLPELNGYPPLAAGMGQAPSLPALEGNLWQTWTTVKTGLTPEAIPKIGASPLPFPDMMLPLLPRQSGFTPVRRACVAALLMTTVAGVAALCLSATANRSLLLRVSDDLHKYDAVPADNDAAKAHHLSVLKDDANILDSYFREGEPLRLSLGLYPGERLRQPVWRVIRDYRPPEKKRDVADALPVQSVRLDSMALFDVGQARLKDGSTKVLINALVNIRARPGWLIVVTGYTDTTGNKKANQQLSLRRAEAVRDWMLQTSDIPATCFAVQGLGESHPAATNNTPEGRAANRRVEISLVPRTDACQDVKQNMLPEPALSQLNPQGVSAI</sequence>
<dbReference type="SUPFAM" id="SSF103088">
    <property type="entry name" value="OmpA-like"/>
    <property type="match status" value="1"/>
</dbReference>
<dbReference type="PRINTS" id="PR01021">
    <property type="entry name" value="OMPADOMAIN"/>
</dbReference>
<dbReference type="PROSITE" id="PS51123">
    <property type="entry name" value="OMPA_2"/>
    <property type="match status" value="1"/>
</dbReference>
<dbReference type="PANTHER" id="PTHR30329:SF20">
    <property type="entry name" value="EXPORTED PROTEIN"/>
    <property type="match status" value="1"/>
</dbReference>
<dbReference type="RefSeq" id="WP_004181142.1">
    <property type="nucleotide sequence ID" value="NZ_AP018750.1"/>
</dbReference>
<evidence type="ECO:0000256" key="1">
    <source>
        <dbReference type="ARBA" id="ARBA00004442"/>
    </source>
</evidence>
<dbReference type="Proteomes" id="UP000259975">
    <property type="component" value="Unassembled WGS sequence"/>
</dbReference>
<evidence type="ECO:0000313" key="12">
    <source>
        <dbReference type="Proteomes" id="UP000258253"/>
    </source>
</evidence>
<evidence type="ECO:0000313" key="10">
    <source>
        <dbReference type="EMBL" id="SYR35795.1"/>
    </source>
</evidence>
<keyword evidence="4" id="KW-0812">Transmembrane</keyword>
<dbReference type="AlphaFoldDB" id="A0A0C7K6H3"/>
<reference evidence="7 11" key="1">
    <citation type="journal article" date="2017" name="J. Infect. Dis.">
        <title>An Analysis of the Epidemic of Klebsiella pneumoniae Carbapenemase-Producing K. pneumoniae: Convergence of Two Evolutionary Mechanisms Creates the Perfect Storm.</title>
        <authorList>
            <person name="Rojas L.J."/>
            <person name="Weinstock G.M."/>
            <person name="De La Cadena E."/>
            <person name="Diaz L."/>
            <person name="Rios R."/>
            <person name="Hanson B.M."/>
            <person name="Brown J.S."/>
            <person name="Vats P."/>
            <person name="Phillips D.S."/>
            <person name="Nguyen H."/>
            <person name="Hujer K.M."/>
            <person name="Correa A."/>
            <person name="Adams M.D."/>
            <person name="Perez F."/>
            <person name="Sodergren E."/>
            <person name="Narechania A."/>
            <person name="Planet P.J."/>
            <person name="Villegas M.V."/>
            <person name="Bonomo R.A."/>
            <person name="Arias C.A."/>
        </authorList>
    </citation>
    <scope>NUCLEOTIDE SEQUENCE [LARGE SCALE GENOMIC DNA]</scope>
    <source>
        <strain evidence="7 11">COL-Kpn30</strain>
    </source>
</reference>
<evidence type="ECO:0000259" key="5">
    <source>
        <dbReference type="PROSITE" id="PS51123"/>
    </source>
</evidence>
<dbReference type="CDD" id="cd07185">
    <property type="entry name" value="OmpA_C-like"/>
    <property type="match status" value="1"/>
</dbReference>
<feature type="transmembrane region" description="Helical" evidence="4">
    <location>
        <begin position="12"/>
        <end position="30"/>
    </location>
</feature>
<evidence type="ECO:0000256" key="2">
    <source>
        <dbReference type="ARBA" id="ARBA00023136"/>
    </source>
</evidence>
<evidence type="ECO:0000313" key="13">
    <source>
        <dbReference type="Proteomes" id="UP000258673"/>
    </source>
</evidence>
<dbReference type="GO" id="GO:0009279">
    <property type="term" value="C:cell outer membrane"/>
    <property type="evidence" value="ECO:0007669"/>
    <property type="project" value="UniProtKB-SubCell"/>
</dbReference>
<evidence type="ECO:0000313" key="9">
    <source>
        <dbReference type="EMBL" id="SYH31424.1"/>
    </source>
</evidence>
<evidence type="ECO:0000313" key="6">
    <source>
        <dbReference type="EMBL" id="NGN72760.1"/>
    </source>
</evidence>
<comment type="subcellular location">
    <subcellularLocation>
        <location evidence="1">Cell outer membrane</location>
    </subcellularLocation>
</comment>
<dbReference type="InterPro" id="IPR036737">
    <property type="entry name" value="OmpA-like_sf"/>
</dbReference>
<evidence type="ECO:0000313" key="7">
    <source>
        <dbReference type="EMBL" id="PLE27928.1"/>
    </source>
</evidence>
<keyword evidence="4" id="KW-1133">Transmembrane helix</keyword>
<dbReference type="Proteomes" id="UP000258253">
    <property type="component" value="Unassembled WGS sequence"/>
</dbReference>
<comment type="caution">
    <text evidence="8">The sequence shown here is derived from an EMBL/GenBank/DDBJ whole genome shotgun (WGS) entry which is preliminary data.</text>
</comment>
<dbReference type="EMBL" id="NCMJ01000050">
    <property type="protein sequence ID" value="PLE27928.1"/>
    <property type="molecule type" value="Genomic_DNA"/>
</dbReference>
<reference evidence="12 13" key="2">
    <citation type="submission" date="2018-08" db="EMBL/GenBank/DDBJ databases">
        <authorList>
            <consortium name="Pathogen Informatics"/>
        </authorList>
    </citation>
    <scope>NUCLEOTIDE SEQUENCE [LARGE SCALE GENOMIC DNA]</scope>
    <source>
        <strain evidence="8 14">EuSCAPE_AT029</strain>
        <strain evidence="10 12">EuSCAPE_HU047</strain>
        <strain evidence="9 13">EuSCAPE_IT093</strain>
    </source>
</reference>
<evidence type="ECO:0000256" key="3">
    <source>
        <dbReference type="PROSITE-ProRule" id="PRU00473"/>
    </source>
</evidence>
<dbReference type="Proteomes" id="UP000234439">
    <property type="component" value="Unassembled WGS sequence"/>
</dbReference>
<organism evidence="8 14">
    <name type="scientific">Klebsiella pneumoniae</name>
    <dbReference type="NCBI Taxonomy" id="573"/>
    <lineage>
        <taxon>Bacteria</taxon>
        <taxon>Pseudomonadati</taxon>
        <taxon>Pseudomonadota</taxon>
        <taxon>Gammaproteobacteria</taxon>
        <taxon>Enterobacterales</taxon>
        <taxon>Enterobacteriaceae</taxon>
        <taxon>Klebsiella/Raoultella group</taxon>
        <taxon>Klebsiella</taxon>
        <taxon>Klebsiella pneumoniae complex</taxon>
    </lineage>
</organism>
<dbReference type="InterPro" id="IPR050330">
    <property type="entry name" value="Bact_OuterMem_StrucFunc"/>
</dbReference>
<evidence type="ECO:0000256" key="4">
    <source>
        <dbReference type="SAM" id="Phobius"/>
    </source>
</evidence>
<dbReference type="InterPro" id="IPR006664">
    <property type="entry name" value="OMP_bac"/>
</dbReference>
<dbReference type="SMR" id="A0A0C7K6H3"/>
<dbReference type="EMBL" id="JAAKYD010000009">
    <property type="protein sequence ID" value="NGN72760.1"/>
    <property type="molecule type" value="Genomic_DNA"/>
</dbReference>
<dbReference type="EMBL" id="ULCI01000006">
    <property type="protein sequence ID" value="SYR35795.1"/>
    <property type="molecule type" value="Genomic_DNA"/>
</dbReference>
<evidence type="ECO:0000313" key="15">
    <source>
        <dbReference type="Proteomes" id="UP000479475"/>
    </source>
</evidence>
<evidence type="ECO:0000313" key="8">
    <source>
        <dbReference type="EMBL" id="SXN30802.1"/>
    </source>
</evidence>
<dbReference type="PANTHER" id="PTHR30329">
    <property type="entry name" value="STATOR ELEMENT OF FLAGELLAR MOTOR COMPLEX"/>
    <property type="match status" value="1"/>
</dbReference>
<reference evidence="6 15" key="3">
    <citation type="submission" date="2020-02" db="EMBL/GenBank/DDBJ databases">
        <title>Klebsiella pneumoniae genome sequencing and assembly.</title>
        <authorList>
            <person name="Starkova P.S."/>
            <person name="Sulyan O.S."/>
            <person name="Likholetova D.V."/>
            <person name="Ageevets V.A."/>
            <person name="Lazareva I.V."/>
            <person name="Sopova J.V."/>
            <person name="Sidorenko S.V."/>
        </authorList>
    </citation>
    <scope>NUCLEOTIDE SEQUENCE [LARGE SCALE GENOMIC DNA]</scope>
    <source>
        <strain evidence="6 15">2429</strain>
    </source>
</reference>
<dbReference type="Gene3D" id="3.30.1330.60">
    <property type="entry name" value="OmpA-like domain"/>
    <property type="match status" value="1"/>
</dbReference>
<proteinExistence type="predicted"/>
<protein>
    <submittedName>
        <fullName evidence="7">Cell envelope biogenesis protein OmpA</fullName>
    </submittedName>
    <submittedName>
        <fullName evidence="8">OmpA domain-containing protein</fullName>
    </submittedName>
    <submittedName>
        <fullName evidence="6">OmpA family protein</fullName>
    </submittedName>
</protein>
<gene>
    <name evidence="8" type="primary">yiaD_2</name>
    <name evidence="9" type="synonym">yiaD_1</name>
    <name evidence="7" type="ORF">B6I68_09535</name>
    <name evidence="6" type="ORF">G4V31_11515</name>
    <name evidence="8" type="ORF">SAMEA3499901_01810</name>
    <name evidence="9" type="ORF">SAMEA3515122_02319</name>
    <name evidence="10" type="ORF">SAMEA3538828_01785</name>
</gene>
<dbReference type="Proteomes" id="UP000479475">
    <property type="component" value="Unassembled WGS sequence"/>
</dbReference>
<keyword evidence="2 3" id="KW-0472">Membrane</keyword>
<name>A0A0C7K6H3_KLEPN</name>
<feature type="domain" description="OmpA-like" evidence="5">
    <location>
        <begin position="422"/>
        <end position="540"/>
    </location>
</feature>
<evidence type="ECO:0000313" key="11">
    <source>
        <dbReference type="Proteomes" id="UP000234439"/>
    </source>
</evidence>
<evidence type="ECO:0000313" key="14">
    <source>
        <dbReference type="Proteomes" id="UP000259975"/>
    </source>
</evidence>
<accession>A0A0C7K6H3</accession>
<dbReference type="KEGG" id="kpx:PMK1_00653"/>
<dbReference type="InterPro" id="IPR006665">
    <property type="entry name" value="OmpA-like"/>
</dbReference>
<feature type="transmembrane region" description="Helical" evidence="4">
    <location>
        <begin position="36"/>
        <end position="53"/>
    </location>
</feature>